<accession>A0A6M3X651</accession>
<proteinExistence type="predicted"/>
<dbReference type="AlphaFoldDB" id="A0A6M3X651"/>
<evidence type="ECO:0000313" key="1">
    <source>
        <dbReference type="EMBL" id="QJH93198.1"/>
    </source>
</evidence>
<name>A0A6M3X651_9ZZZZ</name>
<dbReference type="EMBL" id="MT143955">
    <property type="protein sequence ID" value="QJH93198.1"/>
    <property type="molecule type" value="Genomic_DNA"/>
</dbReference>
<sequence>MKKLKFEDMEGKMNDDRNIAFVKIKDKENAQQVTINLKQLTQIGRLSAILEKLGFDTVTITVENNNPLLIGKKDIGIAISAIEEES</sequence>
<reference evidence="1" key="1">
    <citation type="submission" date="2020-03" db="EMBL/GenBank/DDBJ databases">
        <title>The deep terrestrial virosphere.</title>
        <authorList>
            <person name="Holmfeldt K."/>
            <person name="Nilsson E."/>
            <person name="Simone D."/>
            <person name="Lopez-Fernandez M."/>
            <person name="Wu X."/>
            <person name="de Brujin I."/>
            <person name="Lundin D."/>
            <person name="Andersson A."/>
            <person name="Bertilsson S."/>
            <person name="Dopson M."/>
        </authorList>
    </citation>
    <scope>NUCLEOTIDE SEQUENCE</scope>
    <source>
        <strain evidence="1">MM171B03367</strain>
    </source>
</reference>
<protein>
    <submittedName>
        <fullName evidence="1">Uncharacterized protein</fullName>
    </submittedName>
</protein>
<organism evidence="1">
    <name type="scientific">viral metagenome</name>
    <dbReference type="NCBI Taxonomy" id="1070528"/>
    <lineage>
        <taxon>unclassified sequences</taxon>
        <taxon>metagenomes</taxon>
        <taxon>organismal metagenomes</taxon>
    </lineage>
</organism>
<gene>
    <name evidence="1" type="ORF">MM171B03367_0004</name>
</gene>